<dbReference type="PANTHER" id="PTHR35784">
    <property type="entry name" value="MEDIATOR OF RNA POLYMERASE II TRANSCRIPTION SUBUNIT 5"/>
    <property type="match status" value="1"/>
</dbReference>
<comment type="subunit">
    <text evidence="9">Component of the Mediator complex.</text>
</comment>
<reference evidence="11" key="2">
    <citation type="journal article" date="2022" name="Microbiol. Resour. Announc.">
        <title>Whole-Genome Sequence of Entomortierella parvispora E1425, a Mucoromycotan Fungus Associated with Burkholderiaceae-Related Endosymbiotic Bacteria.</title>
        <authorList>
            <person name="Herlambang A."/>
            <person name="Guo Y."/>
            <person name="Takashima Y."/>
            <person name="Narisawa K."/>
            <person name="Ohta H."/>
            <person name="Nishizawa T."/>
        </authorList>
    </citation>
    <scope>NUCLEOTIDE SEQUENCE</scope>
    <source>
        <strain evidence="11">E1425</strain>
    </source>
</reference>
<dbReference type="Pfam" id="PF08689">
    <property type="entry name" value="Med5"/>
    <property type="match status" value="1"/>
</dbReference>
<feature type="region of interest" description="Disordered" evidence="10">
    <location>
        <begin position="701"/>
        <end position="728"/>
    </location>
</feature>
<evidence type="ECO:0000256" key="10">
    <source>
        <dbReference type="SAM" id="MobiDB-lite"/>
    </source>
</evidence>
<comment type="function">
    <text evidence="9">Component of the Mediator complex, a coactivator involved in the regulated transcription of nearly all RNA polymerase II-dependent genes. Mediator functions as a bridge to convey information from gene-specific regulatory proteins to the basal RNA polymerase II transcription machinery. Mediator is recruited to promoters by direct interactions with regulatory proteins and serves as a scaffold for the assembly of a functional preinitiation complex with RNA polymerase II and the general transcription factors.</text>
</comment>
<evidence type="ECO:0000256" key="7">
    <source>
        <dbReference type="ARBA" id="ARBA00023242"/>
    </source>
</evidence>
<keyword evidence="5 9" id="KW-0010">Activator</keyword>
<dbReference type="InterPro" id="IPR014801">
    <property type="entry name" value="Mediator_Med5_fun"/>
</dbReference>
<protein>
    <recommendedName>
        <fullName evidence="3 9">Mediator of RNA polymerase II transcription subunit 5</fullName>
    </recommendedName>
    <alternativeName>
        <fullName evidence="8 9">Mediator complex subunit 5</fullName>
    </alternativeName>
</protein>
<name>A0A9P3HAS6_9FUNG</name>
<proteinExistence type="inferred from homology"/>
<keyword evidence="7 9" id="KW-0539">Nucleus</keyword>
<evidence type="ECO:0000313" key="12">
    <source>
        <dbReference type="Proteomes" id="UP000827284"/>
    </source>
</evidence>
<gene>
    <name evidence="9" type="primary">MED5</name>
    <name evidence="11" type="ORF">EMPS_05529</name>
</gene>
<keyword evidence="6 9" id="KW-0804">Transcription</keyword>
<keyword evidence="12" id="KW-1185">Reference proteome</keyword>
<feature type="compositionally biased region" description="Polar residues" evidence="10">
    <location>
        <begin position="715"/>
        <end position="728"/>
    </location>
</feature>
<dbReference type="GO" id="GO:0003712">
    <property type="term" value="F:transcription coregulator activity"/>
    <property type="evidence" value="ECO:0007669"/>
    <property type="project" value="InterPro"/>
</dbReference>
<comment type="similarity">
    <text evidence="2 9">Belongs to the Mediator complex subunit 5 family.</text>
</comment>
<organism evidence="11 12">
    <name type="scientific">Entomortierella parvispora</name>
    <dbReference type="NCBI Taxonomy" id="205924"/>
    <lineage>
        <taxon>Eukaryota</taxon>
        <taxon>Fungi</taxon>
        <taxon>Fungi incertae sedis</taxon>
        <taxon>Mucoromycota</taxon>
        <taxon>Mortierellomycotina</taxon>
        <taxon>Mortierellomycetes</taxon>
        <taxon>Mortierellales</taxon>
        <taxon>Mortierellaceae</taxon>
        <taxon>Entomortierella</taxon>
    </lineage>
</organism>
<evidence type="ECO:0000256" key="1">
    <source>
        <dbReference type="ARBA" id="ARBA00004123"/>
    </source>
</evidence>
<evidence type="ECO:0000256" key="3">
    <source>
        <dbReference type="ARBA" id="ARBA00020628"/>
    </source>
</evidence>
<dbReference type="GO" id="GO:0016592">
    <property type="term" value="C:mediator complex"/>
    <property type="evidence" value="ECO:0007669"/>
    <property type="project" value="InterPro"/>
</dbReference>
<evidence type="ECO:0000256" key="5">
    <source>
        <dbReference type="ARBA" id="ARBA00023159"/>
    </source>
</evidence>
<comment type="subcellular location">
    <subcellularLocation>
        <location evidence="1 9">Nucleus</location>
    </subcellularLocation>
</comment>
<reference evidence="11" key="1">
    <citation type="submission" date="2021-11" db="EMBL/GenBank/DDBJ databases">
        <authorList>
            <person name="Herlambang A."/>
            <person name="Guo Y."/>
            <person name="Takashima Y."/>
            <person name="Nishizawa T."/>
        </authorList>
    </citation>
    <scope>NUCLEOTIDE SEQUENCE</scope>
    <source>
        <strain evidence="11">E1425</strain>
    </source>
</reference>
<comment type="caution">
    <text evidence="11">The sequence shown here is derived from an EMBL/GenBank/DDBJ whole genome shotgun (WGS) entry which is preliminary data.</text>
</comment>
<dbReference type="AlphaFoldDB" id="A0A9P3HAS6"/>
<feature type="region of interest" description="Disordered" evidence="10">
    <location>
        <begin position="426"/>
        <end position="469"/>
    </location>
</feature>
<evidence type="ECO:0000256" key="8">
    <source>
        <dbReference type="ARBA" id="ARBA00031256"/>
    </source>
</evidence>
<sequence length="778" mass="84811">MDSWTSIDASITAVPGAEALCPPDIMYLTFSMARIRPAIPDALIVQRLKDTQQIKTLEMDTVLLQFWLAGLTGLAEASTLDQRVIWKSVVLVKIPSIAVQLSSATDEVCTVVESSLRQLSFYRGILNECDENIAEDHSGEKMDILQSIVIGCVNKGVVRQDQLDILNGLSLPRETLSEWQYLDNPTVEDIEELCGRILSDSENQEALVDRIIKVCDDAGSKSDVSTLSKACQMLDDNPLVLDTIHLLRSPSALLRPLESFVNNMQQYEDDDIETCNAKLEGLGIVLILILNIVRRYELAGCLDLVLAEKQGFCCQWLHRTSATIPPTAISSMSPAMQSLMGRWITALFDSMGISDDLIQTSKPQMLLEIAPSIFEQSLAACQAGVLDTTTMISGLDYFLQPCLLFVLIGVVQFLCEEITFSSISTLSQPGSGNGAPGSNPPTVSPAGHVVSPLASRGGPGGKTSAISHGSGKNAASLGMLQSSLKSLLAGEAFPLRLLRLLKNEISAALSHPAVEVDDQLTMIQNRLLEATNGFYSWSTSEPYDVSKLAMQTASSFESIITGGRTSIVTTREKGWPVFGKTSFHIDIDLFRATLCYLGPSQFLTAILKQVLKAGLTANGRRAAELGAAIMTTPLLSSGNEYVSPQSLLWTLVYQILWIPVPGRLETFAQGRMLAVFVGMTLDYFQSDTFVQLRQSQGPQGFSIKGNDGAAGTKELNGTSSDQRNISQAQLERDAAVEPFRTMLEQRLEFLETIAHDRPGFKGFVQGMGQHKEQRLARI</sequence>
<evidence type="ECO:0000313" key="11">
    <source>
        <dbReference type="EMBL" id="GJJ73171.1"/>
    </source>
</evidence>
<dbReference type="GO" id="GO:0006357">
    <property type="term" value="P:regulation of transcription by RNA polymerase II"/>
    <property type="evidence" value="ECO:0007669"/>
    <property type="project" value="InterPro"/>
</dbReference>
<evidence type="ECO:0000256" key="9">
    <source>
        <dbReference type="RuleBase" id="RU364142"/>
    </source>
</evidence>
<dbReference type="EMBL" id="BQFW01000007">
    <property type="protein sequence ID" value="GJJ73171.1"/>
    <property type="molecule type" value="Genomic_DNA"/>
</dbReference>
<evidence type="ECO:0000256" key="2">
    <source>
        <dbReference type="ARBA" id="ARBA00008782"/>
    </source>
</evidence>
<dbReference type="OrthoDB" id="5549158at2759"/>
<accession>A0A9P3HAS6</accession>
<dbReference type="Proteomes" id="UP000827284">
    <property type="component" value="Unassembled WGS sequence"/>
</dbReference>
<dbReference type="PANTHER" id="PTHR35784:SF1">
    <property type="entry name" value="MEDIATOR OF RNA POLYMERASE II TRANSCRIPTION SUBUNIT 5"/>
    <property type="match status" value="1"/>
</dbReference>
<evidence type="ECO:0000256" key="6">
    <source>
        <dbReference type="ARBA" id="ARBA00023163"/>
    </source>
</evidence>
<keyword evidence="4 9" id="KW-0805">Transcription regulation</keyword>
<evidence type="ECO:0000256" key="4">
    <source>
        <dbReference type="ARBA" id="ARBA00023015"/>
    </source>
</evidence>